<dbReference type="PANTHER" id="PTHR12901:SF10">
    <property type="entry name" value="COENZYME Q-BINDING PROTEIN COQ10, MITOCHONDRIAL"/>
    <property type="match status" value="1"/>
</dbReference>
<gene>
    <name evidence="3" type="ORF">SMD27_09470</name>
</gene>
<dbReference type="PANTHER" id="PTHR12901">
    <property type="entry name" value="SPERM PROTEIN HOMOLOG"/>
    <property type="match status" value="1"/>
</dbReference>
<dbReference type="RefSeq" id="WP_320508123.1">
    <property type="nucleotide sequence ID" value="NZ_JAXCLW010000002.1"/>
</dbReference>
<evidence type="ECO:0000259" key="2">
    <source>
        <dbReference type="Pfam" id="PF03364"/>
    </source>
</evidence>
<protein>
    <submittedName>
        <fullName evidence="3">Type II toxin-antitoxin system RatA family toxin</fullName>
    </submittedName>
</protein>
<evidence type="ECO:0000313" key="4">
    <source>
        <dbReference type="Proteomes" id="UP001279642"/>
    </source>
</evidence>
<dbReference type="InterPro" id="IPR005031">
    <property type="entry name" value="COQ10_START"/>
</dbReference>
<comment type="similarity">
    <text evidence="1">Belongs to the ribosome association toxin RatA family.</text>
</comment>
<dbReference type="Proteomes" id="UP001279642">
    <property type="component" value="Unassembled WGS sequence"/>
</dbReference>
<dbReference type="Gene3D" id="3.30.530.20">
    <property type="match status" value="1"/>
</dbReference>
<dbReference type="InterPro" id="IPR023393">
    <property type="entry name" value="START-like_dom_sf"/>
</dbReference>
<comment type="caution">
    <text evidence="3">The sequence shown here is derived from an EMBL/GenBank/DDBJ whole genome shotgun (WGS) entry which is preliminary data.</text>
</comment>
<feature type="domain" description="Coenzyme Q-binding protein COQ10 START" evidence="2">
    <location>
        <begin position="10"/>
        <end position="136"/>
    </location>
</feature>
<dbReference type="CDD" id="cd07813">
    <property type="entry name" value="COQ10p_like"/>
    <property type="match status" value="1"/>
</dbReference>
<name>A0ABU5EA48_9PROT</name>
<sequence>MKVHSEQRNLPYRAEQMFDLVADVGRYPEFLPWCLGARIREKREDLVVADLMIGFKMVRERFTSRVHLDRPDLRIDVEYIDGPFKYLKNHWTFADLGNGHCRVDFHLEFEFSSAVLQKLIGVLFHEAVRRMVYAFEMRAAQLYR</sequence>
<dbReference type="Pfam" id="PF03364">
    <property type="entry name" value="Polyketide_cyc"/>
    <property type="match status" value="1"/>
</dbReference>
<proteinExistence type="inferred from homology"/>
<dbReference type="SUPFAM" id="SSF55961">
    <property type="entry name" value="Bet v1-like"/>
    <property type="match status" value="1"/>
</dbReference>
<accession>A0ABU5EA48</accession>
<reference evidence="3 4" key="1">
    <citation type="journal article" date="2016" name="Antonie Van Leeuwenhoek">
        <title>Dongia soli sp. nov., isolated from soil from Dokdo, Korea.</title>
        <authorList>
            <person name="Kim D.U."/>
            <person name="Lee H."/>
            <person name="Kim H."/>
            <person name="Kim S.G."/>
            <person name="Ka J.O."/>
        </authorList>
    </citation>
    <scope>NUCLEOTIDE SEQUENCE [LARGE SCALE GENOMIC DNA]</scope>
    <source>
        <strain evidence="3 4">D78</strain>
    </source>
</reference>
<dbReference type="InterPro" id="IPR044996">
    <property type="entry name" value="COQ10-like"/>
</dbReference>
<evidence type="ECO:0000313" key="3">
    <source>
        <dbReference type="EMBL" id="MDY0883073.1"/>
    </source>
</evidence>
<dbReference type="EMBL" id="JAXCLW010000002">
    <property type="protein sequence ID" value="MDY0883073.1"/>
    <property type="molecule type" value="Genomic_DNA"/>
</dbReference>
<evidence type="ECO:0000256" key="1">
    <source>
        <dbReference type="ARBA" id="ARBA00008918"/>
    </source>
</evidence>
<keyword evidence="4" id="KW-1185">Reference proteome</keyword>
<organism evidence="3 4">
    <name type="scientific">Dongia soli</name>
    <dbReference type="NCBI Taxonomy" id="600628"/>
    <lineage>
        <taxon>Bacteria</taxon>
        <taxon>Pseudomonadati</taxon>
        <taxon>Pseudomonadota</taxon>
        <taxon>Alphaproteobacteria</taxon>
        <taxon>Rhodospirillales</taxon>
        <taxon>Dongiaceae</taxon>
        <taxon>Dongia</taxon>
    </lineage>
</organism>